<organism evidence="1 2">
    <name type="scientific">Ligilactobacillus equi DSM 15833 = JCM 10991</name>
    <dbReference type="NCBI Taxonomy" id="1423740"/>
    <lineage>
        <taxon>Bacteria</taxon>
        <taxon>Bacillati</taxon>
        <taxon>Bacillota</taxon>
        <taxon>Bacilli</taxon>
        <taxon>Lactobacillales</taxon>
        <taxon>Lactobacillaceae</taxon>
        <taxon>Ligilactobacillus</taxon>
    </lineage>
</organism>
<name>A0A0R1TNI5_9LACO</name>
<evidence type="ECO:0000313" key="1">
    <source>
        <dbReference type="EMBL" id="KRL82989.1"/>
    </source>
</evidence>
<dbReference type="RefSeq" id="WP_025021163.1">
    <property type="nucleotide sequence ID" value="NZ_AZFH01000016.1"/>
</dbReference>
<evidence type="ECO:0008006" key="3">
    <source>
        <dbReference type="Google" id="ProtNLM"/>
    </source>
</evidence>
<dbReference type="AlphaFoldDB" id="A0A0R1TNI5"/>
<gene>
    <name evidence="1" type="ORF">FC36_GL000787</name>
</gene>
<evidence type="ECO:0000313" key="2">
    <source>
        <dbReference type="Proteomes" id="UP000051048"/>
    </source>
</evidence>
<comment type="caution">
    <text evidence="1">The sequence shown here is derived from an EMBL/GenBank/DDBJ whole genome shotgun (WGS) entry which is preliminary data.</text>
</comment>
<accession>A0A0R1TNI5</accession>
<dbReference type="PATRIC" id="fig|1423740.3.peg.834"/>
<dbReference type="Proteomes" id="UP000051048">
    <property type="component" value="Unassembled WGS sequence"/>
</dbReference>
<sequence>MKHEERLAELNNKLGAFYEALDNETAQALVREAYYQINQGSPQANYHAIPQAMQELKRGLGTLSMRRANYLTGQSALLWRELEPYTRQSFLQNIGLARGYFG</sequence>
<dbReference type="EMBL" id="AZFH01000016">
    <property type="protein sequence ID" value="KRL82989.1"/>
    <property type="molecule type" value="Genomic_DNA"/>
</dbReference>
<protein>
    <recommendedName>
        <fullName evidence="3">Bacteriocin immunity protein</fullName>
    </recommendedName>
</protein>
<proteinExistence type="predicted"/>
<dbReference type="STRING" id="1423740.FC36_GL000787"/>
<reference evidence="1 2" key="1">
    <citation type="journal article" date="2015" name="Genome Announc.">
        <title>Expanding the biotechnology potential of lactobacilli through comparative genomics of 213 strains and associated genera.</title>
        <authorList>
            <person name="Sun Z."/>
            <person name="Harris H.M."/>
            <person name="McCann A."/>
            <person name="Guo C."/>
            <person name="Argimon S."/>
            <person name="Zhang W."/>
            <person name="Yang X."/>
            <person name="Jeffery I.B."/>
            <person name="Cooney J.C."/>
            <person name="Kagawa T.F."/>
            <person name="Liu W."/>
            <person name="Song Y."/>
            <person name="Salvetti E."/>
            <person name="Wrobel A."/>
            <person name="Rasinkangas P."/>
            <person name="Parkhill J."/>
            <person name="Rea M.C."/>
            <person name="O'Sullivan O."/>
            <person name="Ritari J."/>
            <person name="Douillard F.P."/>
            <person name="Paul Ross R."/>
            <person name="Yang R."/>
            <person name="Briner A.E."/>
            <person name="Felis G.E."/>
            <person name="de Vos W.M."/>
            <person name="Barrangou R."/>
            <person name="Klaenhammer T.R."/>
            <person name="Caufield P.W."/>
            <person name="Cui Y."/>
            <person name="Zhang H."/>
            <person name="O'Toole P.W."/>
        </authorList>
    </citation>
    <scope>NUCLEOTIDE SEQUENCE [LARGE SCALE GENOMIC DNA]</scope>
    <source>
        <strain evidence="1 2">DSM 15833</strain>
    </source>
</reference>